<dbReference type="OrthoDB" id="6359065at2759"/>
<evidence type="ECO:0000256" key="1">
    <source>
        <dbReference type="ARBA" id="ARBA00022729"/>
    </source>
</evidence>
<dbReference type="PANTHER" id="PTHR23199:SF12">
    <property type="entry name" value="NEUROTROPHIN 1-RELATED"/>
    <property type="match status" value="1"/>
</dbReference>
<keyword evidence="1 4" id="KW-0732">Signal</keyword>
<protein>
    <recommendedName>
        <fullName evidence="5">Spaetzle domain-containing protein</fullName>
    </recommendedName>
</protein>
<dbReference type="InterPro" id="IPR032104">
    <property type="entry name" value="Spaetzle"/>
</dbReference>
<evidence type="ECO:0000256" key="3">
    <source>
        <dbReference type="ARBA" id="ARBA00023180"/>
    </source>
</evidence>
<dbReference type="SUPFAM" id="SSF57501">
    <property type="entry name" value="Cystine-knot cytokines"/>
    <property type="match status" value="1"/>
</dbReference>
<dbReference type="Pfam" id="PF16077">
    <property type="entry name" value="Spaetzle"/>
    <property type="match status" value="1"/>
</dbReference>
<gene>
    <name evidence="6" type="ORF">NEZAVI_LOCUS15599</name>
</gene>
<dbReference type="GO" id="GO:0021556">
    <property type="term" value="P:central nervous system formation"/>
    <property type="evidence" value="ECO:0007669"/>
    <property type="project" value="TreeGrafter"/>
</dbReference>
<reference evidence="6" key="1">
    <citation type="submission" date="2022-01" db="EMBL/GenBank/DDBJ databases">
        <authorList>
            <person name="King R."/>
        </authorList>
    </citation>
    <scope>NUCLEOTIDE SEQUENCE</scope>
</reference>
<keyword evidence="3" id="KW-0325">Glycoprotein</keyword>
<feature type="signal peptide" evidence="4">
    <location>
        <begin position="1"/>
        <end position="19"/>
    </location>
</feature>
<evidence type="ECO:0000259" key="5">
    <source>
        <dbReference type="Pfam" id="PF16077"/>
    </source>
</evidence>
<dbReference type="Gene3D" id="2.10.90.10">
    <property type="entry name" value="Cystine-knot cytokines"/>
    <property type="match status" value="1"/>
</dbReference>
<proteinExistence type="predicted"/>
<dbReference type="GO" id="GO:0005615">
    <property type="term" value="C:extracellular space"/>
    <property type="evidence" value="ECO:0007669"/>
    <property type="project" value="UniProtKB-ARBA"/>
</dbReference>
<dbReference type="GO" id="GO:0008083">
    <property type="term" value="F:growth factor activity"/>
    <property type="evidence" value="ECO:0007669"/>
    <property type="project" value="TreeGrafter"/>
</dbReference>
<dbReference type="Proteomes" id="UP001152798">
    <property type="component" value="Chromosome 7"/>
</dbReference>
<keyword evidence="7" id="KW-1185">Reference proteome</keyword>
<sequence length="234" mass="26352">MSCFRILALLIAVISFSDCLPSGNITHTPRSELRFSQNASTVVGSTTKKLAPFCADGSRFCETVDGYPKNILENISDNDMDQFKELQGRDDLKSPPIMQRTDINATNELSLCPSVEEVVFPRVAKNKDDKWLFVVNTGSFVQGIRVEKCMKTSNEPEQKCYFSDLFPKGYKTVCKQKYIYRRMVALDEDGKRITDEFVIPSCCSCAIIPVRDATYRQGMLKKALSTTTTPVPKR</sequence>
<dbReference type="FunFam" id="2.10.90.10:FF:000056">
    <property type="entry name" value="Protein spaetzle"/>
    <property type="match status" value="1"/>
</dbReference>
<dbReference type="InterPro" id="IPR029034">
    <property type="entry name" value="Cystine-knot_cytokine"/>
</dbReference>
<keyword evidence="2" id="KW-1015">Disulfide bond</keyword>
<dbReference type="AlphaFoldDB" id="A0A9P0HTP3"/>
<dbReference type="GO" id="GO:0005121">
    <property type="term" value="F:Toll binding"/>
    <property type="evidence" value="ECO:0007669"/>
    <property type="project" value="TreeGrafter"/>
</dbReference>
<name>A0A9P0HTP3_NEZVI</name>
<evidence type="ECO:0000256" key="4">
    <source>
        <dbReference type="SAM" id="SignalP"/>
    </source>
</evidence>
<dbReference type="EMBL" id="OV725083">
    <property type="protein sequence ID" value="CAH1407989.1"/>
    <property type="molecule type" value="Genomic_DNA"/>
</dbReference>
<accession>A0A9P0HTP3</accession>
<dbReference type="GO" id="GO:0045087">
    <property type="term" value="P:innate immune response"/>
    <property type="evidence" value="ECO:0007669"/>
    <property type="project" value="TreeGrafter"/>
</dbReference>
<feature type="domain" description="Spaetzle" evidence="5">
    <location>
        <begin position="110"/>
        <end position="207"/>
    </location>
</feature>
<evidence type="ECO:0000313" key="7">
    <source>
        <dbReference type="Proteomes" id="UP001152798"/>
    </source>
</evidence>
<evidence type="ECO:0000256" key="2">
    <source>
        <dbReference type="ARBA" id="ARBA00023157"/>
    </source>
</evidence>
<dbReference type="PANTHER" id="PTHR23199">
    <property type="entry name" value="NEUROTROPHIN 1-RELATED"/>
    <property type="match status" value="1"/>
</dbReference>
<organism evidence="6 7">
    <name type="scientific">Nezara viridula</name>
    <name type="common">Southern green stink bug</name>
    <name type="synonym">Cimex viridulus</name>
    <dbReference type="NCBI Taxonomy" id="85310"/>
    <lineage>
        <taxon>Eukaryota</taxon>
        <taxon>Metazoa</taxon>
        <taxon>Ecdysozoa</taxon>
        <taxon>Arthropoda</taxon>
        <taxon>Hexapoda</taxon>
        <taxon>Insecta</taxon>
        <taxon>Pterygota</taxon>
        <taxon>Neoptera</taxon>
        <taxon>Paraneoptera</taxon>
        <taxon>Hemiptera</taxon>
        <taxon>Heteroptera</taxon>
        <taxon>Panheteroptera</taxon>
        <taxon>Pentatomomorpha</taxon>
        <taxon>Pentatomoidea</taxon>
        <taxon>Pentatomidae</taxon>
        <taxon>Pentatominae</taxon>
        <taxon>Nezara</taxon>
    </lineage>
</organism>
<feature type="chain" id="PRO_5040420416" description="Spaetzle domain-containing protein" evidence="4">
    <location>
        <begin position="20"/>
        <end position="234"/>
    </location>
</feature>
<dbReference type="InterPro" id="IPR052444">
    <property type="entry name" value="Spz/Toll_ligand-like"/>
</dbReference>
<evidence type="ECO:0000313" key="6">
    <source>
        <dbReference type="EMBL" id="CAH1407989.1"/>
    </source>
</evidence>